<evidence type="ECO:0000313" key="2">
    <source>
        <dbReference type="EMBL" id="PLR81967.1"/>
    </source>
</evidence>
<dbReference type="OrthoDB" id="2971631at2"/>
<comment type="caution">
    <text evidence="2">The sequence shown here is derived from an EMBL/GenBank/DDBJ whole genome shotgun (WGS) entry which is preliminary data.</text>
</comment>
<feature type="region of interest" description="Disordered" evidence="1">
    <location>
        <begin position="49"/>
        <end position="69"/>
    </location>
</feature>
<name>A0A2N5GKB1_9BACI</name>
<dbReference type="AlphaFoldDB" id="A0A2N5GKB1"/>
<dbReference type="Proteomes" id="UP000234951">
    <property type="component" value="Unassembled WGS sequence"/>
</dbReference>
<accession>A0A2N5GKB1</accession>
<sequence length="81" mass="8761">MNFYIQQSIHINLIRIDSIMNSAVLQIGSSGIIKPVSYLSNTGGFIEPAPEAEAPDFETGTHFESPAVPLTTARGRVSQDL</sequence>
<organism evidence="2 4">
    <name type="scientific">Bacillus canaveralius</name>
    <dbReference type="NCBI Taxonomy" id="1403243"/>
    <lineage>
        <taxon>Bacteria</taxon>
        <taxon>Bacillati</taxon>
        <taxon>Bacillota</taxon>
        <taxon>Bacilli</taxon>
        <taxon>Bacillales</taxon>
        <taxon>Bacillaceae</taxon>
        <taxon>Bacillus</taxon>
    </lineage>
</organism>
<keyword evidence="5" id="KW-1185">Reference proteome</keyword>
<evidence type="ECO:0000313" key="4">
    <source>
        <dbReference type="Proteomes" id="UP000234951"/>
    </source>
</evidence>
<evidence type="ECO:0000256" key="1">
    <source>
        <dbReference type="SAM" id="MobiDB-lite"/>
    </source>
</evidence>
<dbReference type="InterPro" id="IPR024255">
    <property type="entry name" value="GerPB"/>
</dbReference>
<dbReference type="RefSeq" id="WP_101577683.1">
    <property type="nucleotide sequence ID" value="NZ_PGVA01000028.1"/>
</dbReference>
<dbReference type="EMBL" id="PGVA01000028">
    <property type="protein sequence ID" value="PLR81967.1"/>
    <property type="molecule type" value="Genomic_DNA"/>
</dbReference>
<reference evidence="3 5" key="2">
    <citation type="submission" date="2017-12" db="EMBL/GenBank/DDBJ databases">
        <title>Comparative Functional Genomics of Dry Heat Resistant strains isolated from the Viking Spacecraft.</title>
        <authorList>
            <person name="Seuylemezian A."/>
            <person name="Cooper K."/>
            <person name="Vaishampayan P."/>
        </authorList>
    </citation>
    <scope>NUCLEOTIDE SEQUENCE [LARGE SCALE GENOMIC DNA]</scope>
    <source>
        <strain evidence="3 5">ATCC 29669</strain>
    </source>
</reference>
<reference evidence="2 4" key="1">
    <citation type="submission" date="2017-11" db="EMBL/GenBank/DDBJ databases">
        <title>Comparitive Functional Genomics of Dry Heat Resistant strains isolated from the Viking Spacecraft.</title>
        <authorList>
            <person name="Seuylemezian A."/>
            <person name="Cooper K."/>
            <person name="Vaishampayan P."/>
        </authorList>
    </citation>
    <scope>NUCLEOTIDE SEQUENCE [LARGE SCALE GENOMIC DNA]</scope>
    <source>
        <strain evidence="2 4">M4.6</strain>
    </source>
</reference>
<evidence type="ECO:0000313" key="3">
    <source>
        <dbReference type="EMBL" id="PLR99353.1"/>
    </source>
</evidence>
<dbReference type="Pfam" id="PF10803">
    <property type="entry name" value="GerPB"/>
    <property type="match status" value="1"/>
</dbReference>
<protein>
    <submittedName>
        <fullName evidence="2">Spore gernimation protein</fullName>
    </submittedName>
</protein>
<proteinExistence type="predicted"/>
<dbReference type="EMBL" id="PGVD01000015">
    <property type="protein sequence ID" value="PLR99353.1"/>
    <property type="molecule type" value="Genomic_DNA"/>
</dbReference>
<evidence type="ECO:0000313" key="5">
    <source>
        <dbReference type="Proteomes" id="UP000235114"/>
    </source>
</evidence>
<gene>
    <name evidence="2" type="ORF">CU635_12355</name>
    <name evidence="3" type="ORF">CVD25_05650</name>
</gene>
<dbReference type="Proteomes" id="UP000235114">
    <property type="component" value="Unassembled WGS sequence"/>
</dbReference>